<dbReference type="VEuPathDB" id="FungiDB:MELLADRAFT_123844"/>
<reference evidence="3" key="1">
    <citation type="journal article" date="2011" name="Proc. Natl. Acad. Sci. U.S.A.">
        <title>Obligate biotrophy features unraveled by the genomic analysis of rust fungi.</title>
        <authorList>
            <person name="Duplessis S."/>
            <person name="Cuomo C.A."/>
            <person name="Lin Y.-C."/>
            <person name="Aerts A."/>
            <person name="Tisserant E."/>
            <person name="Veneault-Fourrey C."/>
            <person name="Joly D.L."/>
            <person name="Hacquard S."/>
            <person name="Amselem J."/>
            <person name="Cantarel B.L."/>
            <person name="Chiu R."/>
            <person name="Coutinho P.M."/>
            <person name="Feau N."/>
            <person name="Field M."/>
            <person name="Frey P."/>
            <person name="Gelhaye E."/>
            <person name="Goldberg J."/>
            <person name="Grabherr M.G."/>
            <person name="Kodira C.D."/>
            <person name="Kohler A."/>
            <person name="Kuees U."/>
            <person name="Lindquist E.A."/>
            <person name="Lucas S.M."/>
            <person name="Mago R."/>
            <person name="Mauceli E."/>
            <person name="Morin E."/>
            <person name="Murat C."/>
            <person name="Pangilinan J.L."/>
            <person name="Park R."/>
            <person name="Pearson M."/>
            <person name="Quesneville H."/>
            <person name="Rouhier N."/>
            <person name="Sakthikumar S."/>
            <person name="Salamov A.A."/>
            <person name="Schmutz J."/>
            <person name="Selles B."/>
            <person name="Shapiro H."/>
            <person name="Tanguay P."/>
            <person name="Tuskan G.A."/>
            <person name="Henrissat B."/>
            <person name="Van de Peer Y."/>
            <person name="Rouze P."/>
            <person name="Ellis J.G."/>
            <person name="Dodds P.N."/>
            <person name="Schein J.E."/>
            <person name="Zhong S."/>
            <person name="Hamelin R.C."/>
            <person name="Grigoriev I.V."/>
            <person name="Szabo L.J."/>
            <person name="Martin F."/>
        </authorList>
    </citation>
    <scope>NUCLEOTIDE SEQUENCE [LARGE SCALE GENOMIC DNA]</scope>
    <source>
        <strain evidence="3">98AG31 / pathotype 3-4-7</strain>
    </source>
</reference>
<dbReference type="InParanoid" id="F4RBK9"/>
<evidence type="ECO:0000256" key="1">
    <source>
        <dbReference type="SAM" id="SignalP"/>
    </source>
</evidence>
<dbReference type="HOGENOM" id="CLU_150810_1_1_1"/>
<feature type="chain" id="PRO_5003314952" evidence="1">
    <location>
        <begin position="26"/>
        <end position="129"/>
    </location>
</feature>
<evidence type="ECO:0000313" key="2">
    <source>
        <dbReference type="EMBL" id="EGG10119.1"/>
    </source>
</evidence>
<keyword evidence="1" id="KW-0732">Signal</keyword>
<proteinExistence type="predicted"/>
<gene>
    <name evidence="2" type="ORF">MELLADRAFT_123844</name>
</gene>
<dbReference type="Proteomes" id="UP000001072">
    <property type="component" value="Unassembled WGS sequence"/>
</dbReference>
<feature type="signal peptide" evidence="1">
    <location>
        <begin position="1"/>
        <end position="25"/>
    </location>
</feature>
<dbReference type="RefSeq" id="XP_007406420.1">
    <property type="nucleotide sequence ID" value="XM_007406358.1"/>
</dbReference>
<name>F4RBK9_MELLP</name>
<dbReference type="EMBL" id="GL883095">
    <property type="protein sequence ID" value="EGG10119.1"/>
    <property type="molecule type" value="Genomic_DNA"/>
</dbReference>
<dbReference type="GeneID" id="18926496"/>
<dbReference type="KEGG" id="mlr:MELLADRAFT_123844"/>
<evidence type="ECO:0000313" key="3">
    <source>
        <dbReference type="Proteomes" id="UP000001072"/>
    </source>
</evidence>
<keyword evidence="3" id="KW-1185">Reference proteome</keyword>
<protein>
    <submittedName>
        <fullName evidence="2">Secreted protein</fullName>
    </submittedName>
</protein>
<accession>F4RBK9</accession>
<organism evidence="3">
    <name type="scientific">Melampsora larici-populina (strain 98AG31 / pathotype 3-4-7)</name>
    <name type="common">Poplar leaf rust fungus</name>
    <dbReference type="NCBI Taxonomy" id="747676"/>
    <lineage>
        <taxon>Eukaryota</taxon>
        <taxon>Fungi</taxon>
        <taxon>Dikarya</taxon>
        <taxon>Basidiomycota</taxon>
        <taxon>Pucciniomycotina</taxon>
        <taxon>Pucciniomycetes</taxon>
        <taxon>Pucciniales</taxon>
        <taxon>Melampsoraceae</taxon>
        <taxon>Melampsora</taxon>
    </lineage>
</organism>
<dbReference type="AlphaFoldDB" id="F4RBK9"/>
<sequence>MSSKIFLNLLVMCITLSVFMKLCSAKLGPGNYDCVQAYTTGHTAACTDGDGHQHNCPGDFCRYLDHIWLPMSNCVPYPATGDGFSKQQCEHYTYNDPNTFLCTIHNNQDYKCLRKLNDKPVMHCDNCST</sequence>